<accession>A0A8J2KR22</accession>
<protein>
    <submittedName>
        <fullName evidence="1">Uncharacterized protein</fullName>
    </submittedName>
</protein>
<feature type="non-terminal residue" evidence="1">
    <location>
        <position position="17"/>
    </location>
</feature>
<organism evidence="1 2">
    <name type="scientific">Allacma fusca</name>
    <dbReference type="NCBI Taxonomy" id="39272"/>
    <lineage>
        <taxon>Eukaryota</taxon>
        <taxon>Metazoa</taxon>
        <taxon>Ecdysozoa</taxon>
        <taxon>Arthropoda</taxon>
        <taxon>Hexapoda</taxon>
        <taxon>Collembola</taxon>
        <taxon>Symphypleona</taxon>
        <taxon>Sminthuridae</taxon>
        <taxon>Allacma</taxon>
    </lineage>
</organism>
<comment type="caution">
    <text evidence="1">The sequence shown here is derived from an EMBL/GenBank/DDBJ whole genome shotgun (WGS) entry which is preliminary data.</text>
</comment>
<proteinExistence type="predicted"/>
<dbReference type="EMBL" id="CAJVCH010459233">
    <property type="protein sequence ID" value="CAG7819765.1"/>
    <property type="molecule type" value="Genomic_DNA"/>
</dbReference>
<sequence>IFTTTGADIVISFHGVT</sequence>
<reference evidence="1" key="1">
    <citation type="submission" date="2021-06" db="EMBL/GenBank/DDBJ databases">
        <authorList>
            <person name="Hodson N. C."/>
            <person name="Mongue J. A."/>
            <person name="Jaron S. K."/>
        </authorList>
    </citation>
    <scope>NUCLEOTIDE SEQUENCE</scope>
</reference>
<evidence type="ECO:0000313" key="1">
    <source>
        <dbReference type="EMBL" id="CAG7819765.1"/>
    </source>
</evidence>
<keyword evidence="2" id="KW-1185">Reference proteome</keyword>
<dbReference type="Proteomes" id="UP000708208">
    <property type="component" value="Unassembled WGS sequence"/>
</dbReference>
<dbReference type="AlphaFoldDB" id="A0A8J2KR22"/>
<evidence type="ECO:0000313" key="2">
    <source>
        <dbReference type="Proteomes" id="UP000708208"/>
    </source>
</evidence>
<name>A0A8J2KR22_9HEXA</name>
<gene>
    <name evidence="1" type="ORF">AFUS01_LOCUS30195</name>
</gene>